<evidence type="ECO:0000313" key="3">
    <source>
        <dbReference type="Proteomes" id="UP001221757"/>
    </source>
</evidence>
<feature type="compositionally biased region" description="Low complexity" evidence="1">
    <location>
        <begin position="32"/>
        <end position="43"/>
    </location>
</feature>
<accession>A0AAD7GD72</accession>
<dbReference type="AlphaFoldDB" id="A0AAD7GD72"/>
<comment type="caution">
    <text evidence="2">The sequence shown here is derived from an EMBL/GenBank/DDBJ whole genome shotgun (WGS) entry which is preliminary data.</text>
</comment>
<feature type="region of interest" description="Disordered" evidence="1">
    <location>
        <begin position="32"/>
        <end position="51"/>
    </location>
</feature>
<evidence type="ECO:0000313" key="2">
    <source>
        <dbReference type="EMBL" id="KAJ7678557.1"/>
    </source>
</evidence>
<sequence>MVPRRTVHPLATAMESVRQRCAARSSEIYTSPQALSRRAAPPSSRREYSADECTVRTALRRSSNQVLYPRPCPEGWMPEAVSANSPPQPTAIWQPLLTGFDQLDCNDHRSALAVLKLLPGFDCTFGSSRWPSSSLAPRIVVVSVVGDLWRAEGQPERVPTGF</sequence>
<name>A0AAD7GD72_MYCRO</name>
<dbReference type="EMBL" id="JARKIE010000134">
    <property type="protein sequence ID" value="KAJ7678557.1"/>
    <property type="molecule type" value="Genomic_DNA"/>
</dbReference>
<dbReference type="Proteomes" id="UP001221757">
    <property type="component" value="Unassembled WGS sequence"/>
</dbReference>
<keyword evidence="3" id="KW-1185">Reference proteome</keyword>
<protein>
    <submittedName>
        <fullName evidence="2">Uncharacterized protein</fullName>
    </submittedName>
</protein>
<gene>
    <name evidence="2" type="ORF">B0H17DRAFT_1334166</name>
</gene>
<organism evidence="2 3">
    <name type="scientific">Mycena rosella</name>
    <name type="common">Pink bonnet</name>
    <name type="synonym">Agaricus rosellus</name>
    <dbReference type="NCBI Taxonomy" id="1033263"/>
    <lineage>
        <taxon>Eukaryota</taxon>
        <taxon>Fungi</taxon>
        <taxon>Dikarya</taxon>
        <taxon>Basidiomycota</taxon>
        <taxon>Agaricomycotina</taxon>
        <taxon>Agaricomycetes</taxon>
        <taxon>Agaricomycetidae</taxon>
        <taxon>Agaricales</taxon>
        <taxon>Marasmiineae</taxon>
        <taxon>Mycenaceae</taxon>
        <taxon>Mycena</taxon>
    </lineage>
</organism>
<proteinExistence type="predicted"/>
<reference evidence="2" key="1">
    <citation type="submission" date="2023-03" db="EMBL/GenBank/DDBJ databases">
        <title>Massive genome expansion in bonnet fungi (Mycena s.s.) driven by repeated elements and novel gene families across ecological guilds.</title>
        <authorList>
            <consortium name="Lawrence Berkeley National Laboratory"/>
            <person name="Harder C.B."/>
            <person name="Miyauchi S."/>
            <person name="Viragh M."/>
            <person name="Kuo A."/>
            <person name="Thoen E."/>
            <person name="Andreopoulos B."/>
            <person name="Lu D."/>
            <person name="Skrede I."/>
            <person name="Drula E."/>
            <person name="Henrissat B."/>
            <person name="Morin E."/>
            <person name="Kohler A."/>
            <person name="Barry K."/>
            <person name="LaButti K."/>
            <person name="Morin E."/>
            <person name="Salamov A."/>
            <person name="Lipzen A."/>
            <person name="Mereny Z."/>
            <person name="Hegedus B."/>
            <person name="Baldrian P."/>
            <person name="Stursova M."/>
            <person name="Weitz H."/>
            <person name="Taylor A."/>
            <person name="Grigoriev I.V."/>
            <person name="Nagy L.G."/>
            <person name="Martin F."/>
            <person name="Kauserud H."/>
        </authorList>
    </citation>
    <scope>NUCLEOTIDE SEQUENCE</scope>
    <source>
        <strain evidence="2">CBHHK067</strain>
    </source>
</reference>
<evidence type="ECO:0000256" key="1">
    <source>
        <dbReference type="SAM" id="MobiDB-lite"/>
    </source>
</evidence>